<dbReference type="SMART" id="SM01248">
    <property type="entry name" value="KaiB"/>
    <property type="match status" value="1"/>
</dbReference>
<proteinExistence type="predicted"/>
<dbReference type="Proteomes" id="UP000019141">
    <property type="component" value="Unassembled WGS sequence"/>
</dbReference>
<feature type="domain" description="KaiB" evidence="1">
    <location>
        <begin position="3"/>
        <end position="84"/>
    </location>
</feature>
<evidence type="ECO:0000313" key="3">
    <source>
        <dbReference type="Proteomes" id="UP000019141"/>
    </source>
</evidence>
<dbReference type="PANTHER" id="PTHR41709">
    <property type="entry name" value="KAIB-LIKE PROTEIN 1"/>
    <property type="match status" value="1"/>
</dbReference>
<dbReference type="PANTHER" id="PTHR41709:SF2">
    <property type="entry name" value="CIRCADIAN CLOCK PROTEIN KAIB2"/>
    <property type="match status" value="1"/>
</dbReference>
<sequence>MVHLYVMGEHTFSRESVLTVRQLCEGEFQAWYELTTIDLKTSPERAGVPPILVTPTLVRIHPAPERRCIGDLSDANAMRCVLQSWLEDAECCDPC</sequence>
<dbReference type="EMBL" id="AZHW01000529">
    <property type="protein sequence ID" value="ETW98689.1"/>
    <property type="molecule type" value="Genomic_DNA"/>
</dbReference>
<dbReference type="GO" id="GO:0048511">
    <property type="term" value="P:rhythmic process"/>
    <property type="evidence" value="ECO:0007669"/>
    <property type="project" value="InterPro"/>
</dbReference>
<dbReference type="InterPro" id="IPR011649">
    <property type="entry name" value="KaiB_domain"/>
</dbReference>
<evidence type="ECO:0000313" key="2">
    <source>
        <dbReference type="EMBL" id="ETW98689.1"/>
    </source>
</evidence>
<evidence type="ECO:0000259" key="1">
    <source>
        <dbReference type="SMART" id="SM01248"/>
    </source>
</evidence>
<organism evidence="2 3">
    <name type="scientific">Entotheonella factor</name>
    <dbReference type="NCBI Taxonomy" id="1429438"/>
    <lineage>
        <taxon>Bacteria</taxon>
        <taxon>Pseudomonadati</taxon>
        <taxon>Nitrospinota/Tectimicrobiota group</taxon>
        <taxon>Candidatus Tectimicrobiota</taxon>
        <taxon>Candidatus Entotheonellia</taxon>
        <taxon>Candidatus Entotheonellales</taxon>
        <taxon>Candidatus Entotheonellaceae</taxon>
        <taxon>Candidatus Entotheonella</taxon>
    </lineage>
</organism>
<accession>W4LL99</accession>
<protein>
    <submittedName>
        <fullName evidence="2">Circadian clock protein KaiB</fullName>
    </submittedName>
</protein>
<dbReference type="SUPFAM" id="SSF52833">
    <property type="entry name" value="Thioredoxin-like"/>
    <property type="match status" value="1"/>
</dbReference>
<comment type="caution">
    <text evidence="2">The sequence shown here is derived from an EMBL/GenBank/DDBJ whole genome shotgun (WGS) entry which is preliminary data.</text>
</comment>
<keyword evidence="3" id="KW-1185">Reference proteome</keyword>
<dbReference type="AlphaFoldDB" id="W4LL99"/>
<dbReference type="Gene3D" id="3.40.30.10">
    <property type="entry name" value="Glutaredoxin"/>
    <property type="match status" value="1"/>
</dbReference>
<gene>
    <name evidence="2" type="ORF">ETSY1_17735</name>
</gene>
<dbReference type="InterPro" id="IPR036249">
    <property type="entry name" value="Thioredoxin-like_sf"/>
</dbReference>
<dbReference type="HOGENOM" id="CLU_144073_2_0_7"/>
<dbReference type="InterPro" id="IPR039022">
    <property type="entry name" value="KaiB-like"/>
</dbReference>
<reference evidence="2 3" key="1">
    <citation type="journal article" date="2014" name="Nature">
        <title>An environmental bacterial taxon with a large and distinct metabolic repertoire.</title>
        <authorList>
            <person name="Wilson M.C."/>
            <person name="Mori T."/>
            <person name="Ruckert C."/>
            <person name="Uria A.R."/>
            <person name="Helf M.J."/>
            <person name="Takada K."/>
            <person name="Gernert C."/>
            <person name="Steffens U.A."/>
            <person name="Heycke N."/>
            <person name="Schmitt S."/>
            <person name="Rinke C."/>
            <person name="Helfrich E.J."/>
            <person name="Brachmann A.O."/>
            <person name="Gurgui C."/>
            <person name="Wakimoto T."/>
            <person name="Kracht M."/>
            <person name="Crusemann M."/>
            <person name="Hentschel U."/>
            <person name="Abe I."/>
            <person name="Matsunaga S."/>
            <person name="Kalinowski J."/>
            <person name="Takeyama H."/>
            <person name="Piel J."/>
        </authorList>
    </citation>
    <scope>NUCLEOTIDE SEQUENCE [LARGE SCALE GENOMIC DNA]</scope>
    <source>
        <strain evidence="3">TSY1</strain>
    </source>
</reference>
<dbReference type="Pfam" id="PF07689">
    <property type="entry name" value="KaiB"/>
    <property type="match status" value="1"/>
</dbReference>
<name>W4LL99_ENTF1</name>